<dbReference type="OrthoDB" id="5186342at2"/>
<feature type="domain" description="HTH cro/C1-type" evidence="1">
    <location>
        <begin position="17"/>
        <end position="74"/>
    </location>
</feature>
<protein>
    <submittedName>
        <fullName evidence="2">Transcriptional regulator</fullName>
    </submittedName>
</protein>
<dbReference type="InterPro" id="IPR010982">
    <property type="entry name" value="Lambda_DNA-bd_dom_sf"/>
</dbReference>
<dbReference type="RefSeq" id="WP_071083703.1">
    <property type="nucleotide sequence ID" value="NZ_MBLM01000108.1"/>
</dbReference>
<sequence>MVRETTAGEDWRAVGAEITARMRERRTSQQALAAASGVSVATLRELARGTSRRRAQDSTLAAISRALGWADDHLLIVLLGRQPDEVPLRPLPVDQQILDVLLRIERGVAAIGAQLRPLAEASAMPAGHAKGPDPVAR</sequence>
<dbReference type="GO" id="GO:0003677">
    <property type="term" value="F:DNA binding"/>
    <property type="evidence" value="ECO:0007669"/>
    <property type="project" value="InterPro"/>
</dbReference>
<dbReference type="EMBL" id="MBLM01000108">
    <property type="protein sequence ID" value="OHV38666.1"/>
    <property type="molecule type" value="Genomic_DNA"/>
</dbReference>
<dbReference type="Proteomes" id="UP000179627">
    <property type="component" value="Unassembled WGS sequence"/>
</dbReference>
<dbReference type="CDD" id="cd00093">
    <property type="entry name" value="HTH_XRE"/>
    <property type="match status" value="1"/>
</dbReference>
<name>A0A1S1QYH1_9ACTN</name>
<proteinExistence type="predicted"/>
<evidence type="ECO:0000313" key="2">
    <source>
        <dbReference type="EMBL" id="OHV38666.1"/>
    </source>
</evidence>
<comment type="caution">
    <text evidence="2">The sequence shown here is derived from an EMBL/GenBank/DDBJ whole genome shotgun (WGS) entry which is preliminary data.</text>
</comment>
<dbReference type="SUPFAM" id="SSF47413">
    <property type="entry name" value="lambda repressor-like DNA-binding domains"/>
    <property type="match status" value="1"/>
</dbReference>
<organism evidence="2 3">
    <name type="scientific">Parafrankia colletiae</name>
    <dbReference type="NCBI Taxonomy" id="573497"/>
    <lineage>
        <taxon>Bacteria</taxon>
        <taxon>Bacillati</taxon>
        <taxon>Actinomycetota</taxon>
        <taxon>Actinomycetes</taxon>
        <taxon>Frankiales</taxon>
        <taxon>Frankiaceae</taxon>
        <taxon>Parafrankia</taxon>
    </lineage>
</organism>
<evidence type="ECO:0000259" key="1">
    <source>
        <dbReference type="SMART" id="SM00530"/>
    </source>
</evidence>
<dbReference type="AlphaFoldDB" id="A0A1S1QYH1"/>
<dbReference type="SMART" id="SM00530">
    <property type="entry name" value="HTH_XRE"/>
    <property type="match status" value="1"/>
</dbReference>
<dbReference type="Gene3D" id="1.10.260.40">
    <property type="entry name" value="lambda repressor-like DNA-binding domains"/>
    <property type="match status" value="1"/>
</dbReference>
<accession>A0A1S1QYH1</accession>
<gene>
    <name evidence="2" type="ORF">CC117_02685</name>
</gene>
<keyword evidence="3" id="KW-1185">Reference proteome</keyword>
<dbReference type="Pfam" id="PF01381">
    <property type="entry name" value="HTH_3"/>
    <property type="match status" value="1"/>
</dbReference>
<evidence type="ECO:0000313" key="3">
    <source>
        <dbReference type="Proteomes" id="UP000179627"/>
    </source>
</evidence>
<reference evidence="3" key="1">
    <citation type="submission" date="2016-07" db="EMBL/GenBank/DDBJ databases">
        <title>Sequence Frankia sp. strain CcI1.17.</title>
        <authorList>
            <person name="Ghodhbane-Gtari F."/>
            <person name="Swanson E."/>
            <person name="Gueddou A."/>
            <person name="Morris K."/>
            <person name="Hezbri K."/>
            <person name="Ktari A."/>
            <person name="Nouioui I."/>
            <person name="Abebe-Akele F."/>
            <person name="Simpson S."/>
            <person name="Thomas K."/>
            <person name="Gtari M."/>
            <person name="Tisa L.S."/>
            <person name="Hurst S."/>
        </authorList>
    </citation>
    <scope>NUCLEOTIDE SEQUENCE [LARGE SCALE GENOMIC DNA]</scope>
    <source>
        <strain evidence="3">Cc1.17</strain>
    </source>
</reference>
<dbReference type="InterPro" id="IPR001387">
    <property type="entry name" value="Cro/C1-type_HTH"/>
</dbReference>